<dbReference type="InterPro" id="IPR001206">
    <property type="entry name" value="Diacylglycerol_kinase_cat_dom"/>
</dbReference>
<name>A0A7S1F3F0_NOCSC</name>
<evidence type="ECO:0000313" key="8">
    <source>
        <dbReference type="EMBL" id="CAD8840574.1"/>
    </source>
</evidence>
<evidence type="ECO:0000256" key="1">
    <source>
        <dbReference type="ARBA" id="ARBA00004141"/>
    </source>
</evidence>
<feature type="domain" description="DAGKc" evidence="7">
    <location>
        <begin position="144"/>
        <end position="291"/>
    </location>
</feature>
<feature type="region of interest" description="Disordered" evidence="5">
    <location>
        <begin position="919"/>
        <end position="938"/>
    </location>
</feature>
<evidence type="ECO:0000256" key="4">
    <source>
        <dbReference type="ARBA" id="ARBA00023136"/>
    </source>
</evidence>
<organism evidence="8">
    <name type="scientific">Noctiluca scintillans</name>
    <name type="common">Sea sparkle</name>
    <name type="synonym">Red tide dinoflagellate</name>
    <dbReference type="NCBI Taxonomy" id="2966"/>
    <lineage>
        <taxon>Eukaryota</taxon>
        <taxon>Sar</taxon>
        <taxon>Alveolata</taxon>
        <taxon>Dinophyceae</taxon>
        <taxon>Noctilucales</taxon>
        <taxon>Noctilucaceae</taxon>
        <taxon>Noctiluca</taxon>
    </lineage>
</organism>
<dbReference type="SUPFAM" id="SSF111331">
    <property type="entry name" value="NAD kinase/diacylglycerol kinase-like"/>
    <property type="match status" value="1"/>
</dbReference>
<dbReference type="Gene3D" id="3.40.50.10330">
    <property type="entry name" value="Probable inorganic polyphosphate/atp-NAD kinase, domain 1"/>
    <property type="match status" value="1"/>
</dbReference>
<dbReference type="PROSITE" id="PS50146">
    <property type="entry name" value="DAGK"/>
    <property type="match status" value="1"/>
</dbReference>
<comment type="subcellular location">
    <subcellularLocation>
        <location evidence="1">Membrane</location>
        <topology evidence="1">Multi-pass membrane protein</topology>
    </subcellularLocation>
</comment>
<dbReference type="Pfam" id="PF07690">
    <property type="entry name" value="MFS_1"/>
    <property type="match status" value="1"/>
</dbReference>
<protein>
    <recommendedName>
        <fullName evidence="7">DAGKc domain-containing protein</fullName>
    </recommendedName>
</protein>
<dbReference type="SUPFAM" id="SSF103473">
    <property type="entry name" value="MFS general substrate transporter"/>
    <property type="match status" value="1"/>
</dbReference>
<dbReference type="EMBL" id="HBFQ01021358">
    <property type="protein sequence ID" value="CAD8840574.1"/>
    <property type="molecule type" value="Transcribed_RNA"/>
</dbReference>
<dbReference type="GO" id="GO:0016020">
    <property type="term" value="C:membrane"/>
    <property type="evidence" value="ECO:0007669"/>
    <property type="project" value="UniProtKB-SubCell"/>
</dbReference>
<dbReference type="InterPro" id="IPR016064">
    <property type="entry name" value="NAD/diacylglycerol_kinase_sf"/>
</dbReference>
<feature type="transmembrane region" description="Helical" evidence="6">
    <location>
        <begin position="714"/>
        <end position="732"/>
    </location>
</feature>
<dbReference type="InterPro" id="IPR017438">
    <property type="entry name" value="ATP-NAD_kinase_N"/>
</dbReference>
<dbReference type="GO" id="GO:0016301">
    <property type="term" value="F:kinase activity"/>
    <property type="evidence" value="ECO:0007669"/>
    <property type="project" value="InterPro"/>
</dbReference>
<evidence type="ECO:0000259" key="7">
    <source>
        <dbReference type="PROSITE" id="PS50146"/>
    </source>
</evidence>
<dbReference type="GO" id="GO:0022857">
    <property type="term" value="F:transmembrane transporter activity"/>
    <property type="evidence" value="ECO:0007669"/>
    <property type="project" value="InterPro"/>
</dbReference>
<feature type="transmembrane region" description="Helical" evidence="6">
    <location>
        <begin position="501"/>
        <end position="524"/>
    </location>
</feature>
<proteinExistence type="predicted"/>
<evidence type="ECO:0000256" key="3">
    <source>
        <dbReference type="ARBA" id="ARBA00022989"/>
    </source>
</evidence>
<dbReference type="Gene3D" id="2.60.200.40">
    <property type="match status" value="1"/>
</dbReference>
<evidence type="ECO:0000256" key="5">
    <source>
        <dbReference type="SAM" id="MobiDB-lite"/>
    </source>
</evidence>
<feature type="transmembrane region" description="Helical" evidence="6">
    <location>
        <begin position="846"/>
        <end position="870"/>
    </location>
</feature>
<evidence type="ECO:0000256" key="2">
    <source>
        <dbReference type="ARBA" id="ARBA00022692"/>
    </source>
</evidence>
<dbReference type="Pfam" id="PF00781">
    <property type="entry name" value="DAGK_cat"/>
    <property type="match status" value="1"/>
</dbReference>
<dbReference type="PANTHER" id="PTHR10924:SF6">
    <property type="entry name" value="SOLUTE CARRIER FAMILY 49 MEMBER A3"/>
    <property type="match status" value="1"/>
</dbReference>
<keyword evidence="3 6" id="KW-1133">Transmembrane helix</keyword>
<feature type="transmembrane region" description="Helical" evidence="6">
    <location>
        <begin position="807"/>
        <end position="826"/>
    </location>
</feature>
<gene>
    <name evidence="8" type="ORF">NSCI0253_LOCUS14922</name>
</gene>
<sequence length="938" mass="100053">MQSPFLNNAGNETNDDEIVASDWWDEGILRISVDTSSVRPELRWLAPRWCECSVANMVSQSIGGFFLYWCLPALALVWTLLCDTDASQACSATSRSVLFTCSGVILLVGFFSVWWTVLRILKPASSVSSARLPLSRASKTSRCSPPKHVAVIYNPKSGTCRGEVVVRTIIAPHMEAAGASVSVIPTERFGHGRDLGASDLVWGADAVVVVGGDGTLHEVVAGIDVKRAASGKEAPPLAVVPLGSGNALAADFRRKGLKGDLEVEAASLWASERVMAGYTTCVDTMEVVLQGRKLTAVSMVFLGMLNDLDFLADHLRCMGPARFDVTSLWSILRSSAMAPCQIQLTKPDGSTVSLVSGSGDEEDPRWVGLAFLNVQHLTGDACISPRALLDDGVAELLIFKQCSHTTSLHWFLNLSKGIPAPAAACEVIQFTSATVKVGDGTSEGLLNVDGQNFVHNGSLNITLRPASLRLFYNPSEDVTALTHQLEPHVPAHAERFTSKRWLVLVLYSIASMCNQIVWISFAPIADESAEHFDVKIWVITILSGMAMVVFFFSLVPSSTLIETRGLRCGVLWGFGLTALGAVIRVAALCGIGHFAQVACLFLGQLVSGWGQPMLSNLPPKLAHEWFPEHQRAVADAISSFAQTLGAAVGVLLPAMLSGIEETLMVEAALVVALFAIAAALFPALPPRILAEGVRDRARHRVLSSFLEALRDRRFWILLVAFGTVLGTVTVITDFLEEILVDLDFPDPSDNTVFCNAVTVAAGLVGSVVVGVVLDKTMAYTLVLRLCFICGTAAWVVLTLLLPFGTNVMPLILVACAVLGFALFPVIPTTFEMGVHLLCPKVGESVIAGLCMVSSQTVGLVALACLTPIFSATGGTVTMWCITAILGCGALAVIVVDLSPVSNAVMESCNSRREISLQIDNSSQTTPASPTSSQPTSNS</sequence>
<feature type="transmembrane region" description="Helical" evidence="6">
    <location>
        <begin position="536"/>
        <end position="556"/>
    </location>
</feature>
<feature type="transmembrane region" description="Helical" evidence="6">
    <location>
        <begin position="781"/>
        <end position="801"/>
    </location>
</feature>
<feature type="compositionally biased region" description="Low complexity" evidence="5">
    <location>
        <begin position="920"/>
        <end position="938"/>
    </location>
</feature>
<feature type="transmembrane region" description="Helical" evidence="6">
    <location>
        <begin position="65"/>
        <end position="81"/>
    </location>
</feature>
<evidence type="ECO:0000256" key="6">
    <source>
        <dbReference type="SAM" id="Phobius"/>
    </source>
</evidence>
<dbReference type="Gene3D" id="1.20.1250.20">
    <property type="entry name" value="MFS general substrate transporter like domains"/>
    <property type="match status" value="1"/>
</dbReference>
<keyword evidence="2 6" id="KW-0812">Transmembrane</keyword>
<feature type="transmembrane region" description="Helical" evidence="6">
    <location>
        <begin position="667"/>
        <end position="690"/>
    </location>
</feature>
<keyword evidence="4 6" id="KW-0472">Membrane</keyword>
<dbReference type="InterPro" id="IPR049680">
    <property type="entry name" value="FLVCR1-2_SLC49-like"/>
</dbReference>
<dbReference type="InterPro" id="IPR011701">
    <property type="entry name" value="MFS"/>
</dbReference>
<feature type="transmembrane region" description="Helical" evidence="6">
    <location>
        <begin position="568"/>
        <end position="587"/>
    </location>
</feature>
<feature type="transmembrane region" description="Helical" evidence="6">
    <location>
        <begin position="752"/>
        <end position="774"/>
    </location>
</feature>
<accession>A0A7S1F3F0</accession>
<feature type="transmembrane region" description="Helical" evidence="6">
    <location>
        <begin position="97"/>
        <end position="121"/>
    </location>
</feature>
<dbReference type="AlphaFoldDB" id="A0A7S1F3F0"/>
<dbReference type="InterPro" id="IPR036259">
    <property type="entry name" value="MFS_trans_sf"/>
</dbReference>
<dbReference type="SMART" id="SM00046">
    <property type="entry name" value="DAGKc"/>
    <property type="match status" value="1"/>
</dbReference>
<reference evidence="8" key="1">
    <citation type="submission" date="2021-01" db="EMBL/GenBank/DDBJ databases">
        <authorList>
            <person name="Corre E."/>
            <person name="Pelletier E."/>
            <person name="Niang G."/>
            <person name="Scheremetjew M."/>
            <person name="Finn R."/>
            <person name="Kale V."/>
            <person name="Holt S."/>
            <person name="Cochrane G."/>
            <person name="Meng A."/>
            <person name="Brown T."/>
            <person name="Cohen L."/>
        </authorList>
    </citation>
    <scope>NUCLEOTIDE SEQUENCE</scope>
</reference>
<dbReference type="PANTHER" id="PTHR10924">
    <property type="entry name" value="MAJOR FACILITATOR SUPERFAMILY PROTEIN-RELATED"/>
    <property type="match status" value="1"/>
</dbReference>
<feature type="transmembrane region" description="Helical" evidence="6">
    <location>
        <begin position="876"/>
        <end position="895"/>
    </location>
</feature>